<dbReference type="GO" id="GO:0004553">
    <property type="term" value="F:hydrolase activity, hydrolyzing O-glycosyl compounds"/>
    <property type="evidence" value="ECO:0007669"/>
    <property type="project" value="InterPro"/>
</dbReference>
<name>A0A8J2J037_9HEXA</name>
<comment type="caution">
    <text evidence="3">The sequence shown here is derived from an EMBL/GenBank/DDBJ whole genome shotgun (WGS) entry which is preliminary data.</text>
</comment>
<dbReference type="GO" id="GO:0005975">
    <property type="term" value="P:carbohydrate metabolic process"/>
    <property type="evidence" value="ECO:0007669"/>
    <property type="project" value="InterPro"/>
</dbReference>
<reference evidence="3" key="1">
    <citation type="submission" date="2021-06" db="EMBL/GenBank/DDBJ databases">
        <authorList>
            <person name="Hodson N. C."/>
            <person name="Mongue J. A."/>
            <person name="Jaron S. K."/>
        </authorList>
    </citation>
    <scope>NUCLEOTIDE SEQUENCE</scope>
</reference>
<dbReference type="Proteomes" id="UP000708208">
    <property type="component" value="Unassembled WGS sequence"/>
</dbReference>
<protein>
    <submittedName>
        <fullName evidence="3">Uncharacterized protein</fullName>
    </submittedName>
</protein>
<sequence length="86" mass="9879">HKMYVMKADDPTNPMGTWGEPIRMMQDYPHRAIDGTVMQHGNGQLYFVFAGEERGPLSLFIAEMDDPVNVRRSVLYLRGPQQPWEG</sequence>
<dbReference type="EMBL" id="CAJVCH010009755">
    <property type="protein sequence ID" value="CAG7667383.1"/>
    <property type="molecule type" value="Genomic_DNA"/>
</dbReference>
<keyword evidence="2" id="KW-0326">Glycosidase</keyword>
<proteinExistence type="predicted"/>
<feature type="non-terminal residue" evidence="3">
    <location>
        <position position="1"/>
    </location>
</feature>
<evidence type="ECO:0000313" key="3">
    <source>
        <dbReference type="EMBL" id="CAG7667383.1"/>
    </source>
</evidence>
<dbReference type="OrthoDB" id="272289at2759"/>
<keyword evidence="4" id="KW-1185">Reference proteome</keyword>
<gene>
    <name evidence="3" type="ORF">AFUS01_LOCUS1736</name>
</gene>
<evidence type="ECO:0000256" key="1">
    <source>
        <dbReference type="ARBA" id="ARBA00022801"/>
    </source>
</evidence>
<feature type="non-terminal residue" evidence="3">
    <location>
        <position position="86"/>
    </location>
</feature>
<evidence type="ECO:0000256" key="2">
    <source>
        <dbReference type="ARBA" id="ARBA00023295"/>
    </source>
</evidence>
<organism evidence="3 4">
    <name type="scientific">Allacma fusca</name>
    <dbReference type="NCBI Taxonomy" id="39272"/>
    <lineage>
        <taxon>Eukaryota</taxon>
        <taxon>Metazoa</taxon>
        <taxon>Ecdysozoa</taxon>
        <taxon>Arthropoda</taxon>
        <taxon>Hexapoda</taxon>
        <taxon>Collembola</taxon>
        <taxon>Symphypleona</taxon>
        <taxon>Sminthuridae</taxon>
        <taxon>Allacma</taxon>
    </lineage>
</organism>
<keyword evidence="1" id="KW-0378">Hydrolase</keyword>
<accession>A0A8J2J037</accession>
<dbReference type="InterPro" id="IPR006710">
    <property type="entry name" value="Glyco_hydro_43"/>
</dbReference>
<dbReference type="Pfam" id="PF04616">
    <property type="entry name" value="Glyco_hydro_43"/>
    <property type="match status" value="1"/>
</dbReference>
<evidence type="ECO:0000313" key="4">
    <source>
        <dbReference type="Proteomes" id="UP000708208"/>
    </source>
</evidence>
<dbReference type="AlphaFoldDB" id="A0A8J2J037"/>